<dbReference type="Gene3D" id="3.30.530.20">
    <property type="match status" value="1"/>
</dbReference>
<accession>A0A2W6AIC7</accession>
<evidence type="ECO:0000313" key="2">
    <source>
        <dbReference type="EMBL" id="PZR77481.1"/>
    </source>
</evidence>
<sequence>MTVHVLERTQVIRRPVDEVFAFFARAGNLEKITPPWLRFEMVSPEPAEMRVGNRLEYLLHIHGVPLRWISRIDAWEPGHRFVDRQLRGPYALWEHTHEVEPHPEGALSRDCVRYALPLGALGELVHRLLVRRDLDRIFEYRRQAVIRLLG</sequence>
<dbReference type="Proteomes" id="UP000606991">
    <property type="component" value="Unassembled WGS sequence"/>
</dbReference>
<evidence type="ECO:0000313" key="3">
    <source>
        <dbReference type="Proteomes" id="UP000248724"/>
    </source>
</evidence>
<dbReference type="Proteomes" id="UP000248724">
    <property type="component" value="Unassembled WGS sequence"/>
</dbReference>
<protein>
    <submittedName>
        <fullName evidence="2">CDP-paratose 2-epimerase</fullName>
    </submittedName>
    <submittedName>
        <fullName evidence="1">SRPBCC family protein</fullName>
    </submittedName>
</protein>
<dbReference type="InterPro" id="IPR023393">
    <property type="entry name" value="START-like_dom_sf"/>
</dbReference>
<dbReference type="RefSeq" id="WP_337309499.1">
    <property type="nucleotide sequence ID" value="NZ_JAEKNS010000038.1"/>
</dbReference>
<evidence type="ECO:0000313" key="4">
    <source>
        <dbReference type="Proteomes" id="UP000606991"/>
    </source>
</evidence>
<reference evidence="2" key="2">
    <citation type="submission" date="2018-05" db="EMBL/GenBank/DDBJ databases">
        <authorList>
            <person name="Ferrari B."/>
        </authorList>
    </citation>
    <scope>NUCLEOTIDE SEQUENCE</scope>
    <source>
        <strain evidence="2">RRmetagenome_bin12</strain>
    </source>
</reference>
<dbReference type="CDD" id="cd07820">
    <property type="entry name" value="SRPBCC_3"/>
    <property type="match status" value="1"/>
</dbReference>
<dbReference type="SUPFAM" id="SSF55961">
    <property type="entry name" value="Bet v1-like"/>
    <property type="match status" value="1"/>
</dbReference>
<organism evidence="2 3">
    <name type="scientific">Candidatus Aeolococcus gillhamiae</name>
    <dbReference type="NCBI Taxonomy" id="3127015"/>
    <lineage>
        <taxon>Bacteria</taxon>
        <taxon>Bacillati</taxon>
        <taxon>Candidatus Dormiibacterota</taxon>
        <taxon>Candidatus Dormibacteria</taxon>
        <taxon>Candidatus Aeolococcales</taxon>
        <taxon>Candidatus Aeolococcaceae</taxon>
        <taxon>Candidatus Aeolococcus</taxon>
    </lineage>
</organism>
<dbReference type="EMBL" id="JAEKNS010000038">
    <property type="protein sequence ID" value="MBJ7593835.1"/>
    <property type="molecule type" value="Genomic_DNA"/>
</dbReference>
<evidence type="ECO:0000313" key="1">
    <source>
        <dbReference type="EMBL" id="MBJ7593835.1"/>
    </source>
</evidence>
<reference evidence="1 4" key="3">
    <citation type="submission" date="2020-10" db="EMBL/GenBank/DDBJ databases">
        <title>Ca. Dormibacterota MAGs.</title>
        <authorList>
            <person name="Montgomery K."/>
        </authorList>
    </citation>
    <scope>NUCLEOTIDE SEQUENCE [LARGE SCALE GENOMIC DNA]</scope>
    <source>
        <strain evidence="1">SC8812_S17_18</strain>
    </source>
</reference>
<comment type="caution">
    <text evidence="2">The sequence shown here is derived from an EMBL/GenBank/DDBJ whole genome shotgun (WGS) entry which is preliminary data.</text>
</comment>
<dbReference type="InterPro" id="IPR019587">
    <property type="entry name" value="Polyketide_cyclase/dehydratase"/>
</dbReference>
<dbReference type="EMBL" id="QHBU01000299">
    <property type="protein sequence ID" value="PZR77481.1"/>
    <property type="molecule type" value="Genomic_DNA"/>
</dbReference>
<name>A0A2W6AIC7_9BACT</name>
<dbReference type="Pfam" id="PF10604">
    <property type="entry name" value="Polyketide_cyc2"/>
    <property type="match status" value="1"/>
</dbReference>
<gene>
    <name evidence="2" type="ORF">DLM65_15610</name>
    <name evidence="1" type="ORF">JF886_03070</name>
</gene>
<dbReference type="AlphaFoldDB" id="A0A2W6AIC7"/>
<accession>A0A934K0X3</accession>
<proteinExistence type="predicted"/>
<reference evidence="2 3" key="1">
    <citation type="journal article" date="2017" name="Nature">
        <title>Atmospheric trace gases support primary production in Antarctic desert surface soil.</title>
        <authorList>
            <person name="Ji M."/>
            <person name="Greening C."/>
            <person name="Vanwonterghem I."/>
            <person name="Carere C.R."/>
            <person name="Bay S.K."/>
            <person name="Steen J.A."/>
            <person name="Montgomery K."/>
            <person name="Lines T."/>
            <person name="Beardall J."/>
            <person name="van Dorst J."/>
            <person name="Snape I."/>
            <person name="Stott M.B."/>
            <person name="Hugenholtz P."/>
            <person name="Ferrari B.C."/>
        </authorList>
    </citation>
    <scope>NUCLEOTIDE SEQUENCE [LARGE SCALE GENOMIC DNA]</scope>
    <source>
        <strain evidence="2">RRmetagenome_bin12</strain>
    </source>
</reference>